<keyword evidence="3" id="KW-1185">Reference proteome</keyword>
<dbReference type="EnsemblPlants" id="KEH23511">
    <property type="protein sequence ID" value="KEH23511"/>
    <property type="gene ID" value="MTR_7g084855"/>
</dbReference>
<dbReference type="AlphaFoldDB" id="A0A072U281"/>
<gene>
    <name evidence="1" type="ordered locus">MTR_7g084855</name>
</gene>
<name>A0A072U281_MEDTR</name>
<evidence type="ECO:0000313" key="1">
    <source>
        <dbReference type="EMBL" id="KEH23511.1"/>
    </source>
</evidence>
<dbReference type="HOGENOM" id="CLU_2609700_0_0_1"/>
<accession>A0A072U281</accession>
<proteinExistence type="predicted"/>
<evidence type="ECO:0000313" key="2">
    <source>
        <dbReference type="EnsemblPlants" id="KEH23511"/>
    </source>
</evidence>
<reference evidence="1 3" key="1">
    <citation type="journal article" date="2011" name="Nature">
        <title>The Medicago genome provides insight into the evolution of rhizobial symbioses.</title>
        <authorList>
            <person name="Young N.D."/>
            <person name="Debelle F."/>
            <person name="Oldroyd G.E."/>
            <person name="Geurts R."/>
            <person name="Cannon S.B."/>
            <person name="Udvardi M.K."/>
            <person name="Benedito V.A."/>
            <person name="Mayer K.F."/>
            <person name="Gouzy J."/>
            <person name="Schoof H."/>
            <person name="Van de Peer Y."/>
            <person name="Proost S."/>
            <person name="Cook D.R."/>
            <person name="Meyers B.C."/>
            <person name="Spannagl M."/>
            <person name="Cheung F."/>
            <person name="De Mita S."/>
            <person name="Krishnakumar V."/>
            <person name="Gundlach H."/>
            <person name="Zhou S."/>
            <person name="Mudge J."/>
            <person name="Bharti A.K."/>
            <person name="Murray J.D."/>
            <person name="Naoumkina M.A."/>
            <person name="Rosen B."/>
            <person name="Silverstein K.A."/>
            <person name="Tang H."/>
            <person name="Rombauts S."/>
            <person name="Zhao P.X."/>
            <person name="Zhou P."/>
            <person name="Barbe V."/>
            <person name="Bardou P."/>
            <person name="Bechner M."/>
            <person name="Bellec A."/>
            <person name="Berger A."/>
            <person name="Berges H."/>
            <person name="Bidwell S."/>
            <person name="Bisseling T."/>
            <person name="Choisne N."/>
            <person name="Couloux A."/>
            <person name="Denny R."/>
            <person name="Deshpande S."/>
            <person name="Dai X."/>
            <person name="Doyle J.J."/>
            <person name="Dudez A.M."/>
            <person name="Farmer A.D."/>
            <person name="Fouteau S."/>
            <person name="Franken C."/>
            <person name="Gibelin C."/>
            <person name="Gish J."/>
            <person name="Goldstein S."/>
            <person name="Gonzalez A.J."/>
            <person name="Green P.J."/>
            <person name="Hallab A."/>
            <person name="Hartog M."/>
            <person name="Hua A."/>
            <person name="Humphray S.J."/>
            <person name="Jeong D.H."/>
            <person name="Jing Y."/>
            <person name="Jocker A."/>
            <person name="Kenton S.M."/>
            <person name="Kim D.J."/>
            <person name="Klee K."/>
            <person name="Lai H."/>
            <person name="Lang C."/>
            <person name="Lin S."/>
            <person name="Macmil S.L."/>
            <person name="Magdelenat G."/>
            <person name="Matthews L."/>
            <person name="McCorrison J."/>
            <person name="Monaghan E.L."/>
            <person name="Mun J.H."/>
            <person name="Najar F.Z."/>
            <person name="Nicholson C."/>
            <person name="Noirot C."/>
            <person name="O'Bleness M."/>
            <person name="Paule C.R."/>
            <person name="Poulain J."/>
            <person name="Prion F."/>
            <person name="Qin B."/>
            <person name="Qu C."/>
            <person name="Retzel E.F."/>
            <person name="Riddle C."/>
            <person name="Sallet E."/>
            <person name="Samain S."/>
            <person name="Samson N."/>
            <person name="Sanders I."/>
            <person name="Saurat O."/>
            <person name="Scarpelli C."/>
            <person name="Schiex T."/>
            <person name="Segurens B."/>
            <person name="Severin A.J."/>
            <person name="Sherrier D.J."/>
            <person name="Shi R."/>
            <person name="Sims S."/>
            <person name="Singer S.R."/>
            <person name="Sinharoy S."/>
            <person name="Sterck L."/>
            <person name="Viollet A."/>
            <person name="Wang B.B."/>
            <person name="Wang K."/>
            <person name="Wang M."/>
            <person name="Wang X."/>
            <person name="Warfsmann J."/>
            <person name="Weissenbach J."/>
            <person name="White D.D."/>
            <person name="White J.D."/>
            <person name="Wiley G.B."/>
            <person name="Wincker P."/>
            <person name="Xing Y."/>
            <person name="Yang L."/>
            <person name="Yao Z."/>
            <person name="Ying F."/>
            <person name="Zhai J."/>
            <person name="Zhou L."/>
            <person name="Zuber A."/>
            <person name="Denarie J."/>
            <person name="Dixon R.A."/>
            <person name="May G.D."/>
            <person name="Schwartz D.C."/>
            <person name="Rogers J."/>
            <person name="Quetier F."/>
            <person name="Town C.D."/>
            <person name="Roe B.A."/>
        </authorList>
    </citation>
    <scope>NUCLEOTIDE SEQUENCE [LARGE SCALE GENOMIC DNA]</scope>
    <source>
        <strain evidence="1">A17</strain>
        <strain evidence="2 3">cv. Jemalong A17</strain>
    </source>
</reference>
<organism evidence="1 3">
    <name type="scientific">Medicago truncatula</name>
    <name type="common">Barrel medic</name>
    <name type="synonym">Medicago tribuloides</name>
    <dbReference type="NCBI Taxonomy" id="3880"/>
    <lineage>
        <taxon>Eukaryota</taxon>
        <taxon>Viridiplantae</taxon>
        <taxon>Streptophyta</taxon>
        <taxon>Embryophyta</taxon>
        <taxon>Tracheophyta</taxon>
        <taxon>Spermatophyta</taxon>
        <taxon>Magnoliopsida</taxon>
        <taxon>eudicotyledons</taxon>
        <taxon>Gunneridae</taxon>
        <taxon>Pentapetalae</taxon>
        <taxon>rosids</taxon>
        <taxon>fabids</taxon>
        <taxon>Fabales</taxon>
        <taxon>Fabaceae</taxon>
        <taxon>Papilionoideae</taxon>
        <taxon>50 kb inversion clade</taxon>
        <taxon>NPAAA clade</taxon>
        <taxon>Hologalegina</taxon>
        <taxon>IRL clade</taxon>
        <taxon>Trifolieae</taxon>
        <taxon>Medicago</taxon>
    </lineage>
</organism>
<sequence length="79" mass="8921">MKVNFDRDIHNKHLETPAPMVCGIQARREELDRIKSLEGMGKLEEIKREYKNIAAFLDSTLESSGNASEFRLVNAVCGV</sequence>
<dbReference type="EMBL" id="CM001223">
    <property type="protein sequence ID" value="KEH23511.1"/>
    <property type="molecule type" value="Genomic_DNA"/>
</dbReference>
<reference evidence="2" key="3">
    <citation type="submission" date="2015-04" db="UniProtKB">
        <authorList>
            <consortium name="EnsemblPlants"/>
        </authorList>
    </citation>
    <scope>IDENTIFICATION</scope>
    <source>
        <strain evidence="2">cv. Jemalong A17</strain>
    </source>
</reference>
<evidence type="ECO:0000313" key="3">
    <source>
        <dbReference type="Proteomes" id="UP000002051"/>
    </source>
</evidence>
<protein>
    <submittedName>
        <fullName evidence="1 2">Uncharacterized protein</fullName>
    </submittedName>
</protein>
<dbReference type="Proteomes" id="UP000002051">
    <property type="component" value="Unassembled WGS sequence"/>
</dbReference>
<reference evidence="1 3" key="2">
    <citation type="journal article" date="2014" name="BMC Genomics">
        <title>An improved genome release (version Mt4.0) for the model legume Medicago truncatula.</title>
        <authorList>
            <person name="Tang H."/>
            <person name="Krishnakumar V."/>
            <person name="Bidwell S."/>
            <person name="Rosen B."/>
            <person name="Chan A."/>
            <person name="Zhou S."/>
            <person name="Gentzbittel L."/>
            <person name="Childs K.L."/>
            <person name="Yandell M."/>
            <person name="Gundlach H."/>
            <person name="Mayer K.F."/>
            <person name="Schwartz D.C."/>
            <person name="Town C.D."/>
        </authorList>
    </citation>
    <scope>GENOME REANNOTATION</scope>
    <source>
        <strain evidence="1">A17</strain>
        <strain evidence="2 3">cv. Jemalong A17</strain>
    </source>
</reference>